<dbReference type="EMBL" id="JBHUCM010000017">
    <property type="protein sequence ID" value="MFD1539439.1"/>
    <property type="molecule type" value="Genomic_DNA"/>
</dbReference>
<dbReference type="RefSeq" id="WP_378621893.1">
    <property type="nucleotide sequence ID" value="NZ_JBHUCM010000017.1"/>
</dbReference>
<evidence type="ECO:0000313" key="3">
    <source>
        <dbReference type="Proteomes" id="UP001597097"/>
    </source>
</evidence>
<evidence type="ECO:0000256" key="1">
    <source>
        <dbReference type="SAM" id="SignalP"/>
    </source>
</evidence>
<dbReference type="Proteomes" id="UP001597097">
    <property type="component" value="Unassembled WGS sequence"/>
</dbReference>
<keyword evidence="3" id="KW-1185">Reference proteome</keyword>
<feature type="non-terminal residue" evidence="2">
    <location>
        <position position="79"/>
    </location>
</feature>
<gene>
    <name evidence="2" type="ORF">ACFSJ0_20455</name>
</gene>
<organism evidence="2 3">
    <name type="scientific">Nonomuraea guangzhouensis</name>
    <dbReference type="NCBI Taxonomy" id="1291555"/>
    <lineage>
        <taxon>Bacteria</taxon>
        <taxon>Bacillati</taxon>
        <taxon>Actinomycetota</taxon>
        <taxon>Actinomycetes</taxon>
        <taxon>Streptosporangiales</taxon>
        <taxon>Streptosporangiaceae</taxon>
        <taxon>Nonomuraea</taxon>
    </lineage>
</organism>
<accession>A0ABW4GAL0</accession>
<proteinExistence type="predicted"/>
<sequence>MRLPAAAVLIALAGVAGLPSSPAQAHSERTGTAATRITVSQERYVTTDGRPVGEVPAAIVGANQRWPDDGKGIWNSAAG</sequence>
<reference evidence="3" key="1">
    <citation type="journal article" date="2019" name="Int. J. Syst. Evol. Microbiol.">
        <title>The Global Catalogue of Microorganisms (GCM) 10K type strain sequencing project: providing services to taxonomists for standard genome sequencing and annotation.</title>
        <authorList>
            <consortium name="The Broad Institute Genomics Platform"/>
            <consortium name="The Broad Institute Genome Sequencing Center for Infectious Disease"/>
            <person name="Wu L."/>
            <person name="Ma J."/>
        </authorList>
    </citation>
    <scope>NUCLEOTIDE SEQUENCE [LARGE SCALE GENOMIC DNA]</scope>
    <source>
        <strain evidence="3">CGMCC 1.15399</strain>
    </source>
</reference>
<keyword evidence="1" id="KW-0732">Signal</keyword>
<name>A0ABW4GAL0_9ACTN</name>
<feature type="chain" id="PRO_5046912308" evidence="1">
    <location>
        <begin position="26"/>
        <end position="79"/>
    </location>
</feature>
<protein>
    <submittedName>
        <fullName evidence="2">Uncharacterized protein</fullName>
    </submittedName>
</protein>
<evidence type="ECO:0000313" key="2">
    <source>
        <dbReference type="EMBL" id="MFD1539439.1"/>
    </source>
</evidence>
<comment type="caution">
    <text evidence="2">The sequence shown here is derived from an EMBL/GenBank/DDBJ whole genome shotgun (WGS) entry which is preliminary data.</text>
</comment>
<feature type="signal peptide" evidence="1">
    <location>
        <begin position="1"/>
        <end position="25"/>
    </location>
</feature>